<dbReference type="RefSeq" id="WP_091354452.1">
    <property type="nucleotide sequence ID" value="NZ_AP025284.1"/>
</dbReference>
<dbReference type="Pfam" id="PF13693">
    <property type="entry name" value="HTH_35"/>
    <property type="match status" value="1"/>
</dbReference>
<dbReference type="InterPro" id="IPR010982">
    <property type="entry name" value="Lambda_DNA-bd_dom_sf"/>
</dbReference>
<evidence type="ECO:0000256" key="2">
    <source>
        <dbReference type="ARBA" id="ARBA00023015"/>
    </source>
</evidence>
<keyword evidence="2" id="KW-0805">Transcription regulation</keyword>
<evidence type="ECO:0000313" key="7">
    <source>
        <dbReference type="Proteomes" id="UP000198749"/>
    </source>
</evidence>
<dbReference type="AlphaFoldDB" id="A0A1H9EDP7"/>
<reference evidence="7" key="1">
    <citation type="submission" date="2016-10" db="EMBL/GenBank/DDBJ databases">
        <authorList>
            <person name="Varghese N."/>
            <person name="Submissions S."/>
        </authorList>
    </citation>
    <scope>NUCLEOTIDE SEQUENCE [LARGE SCALE GENOMIC DNA]</scope>
    <source>
        <strain evidence="7">DSM 18887</strain>
    </source>
</reference>
<dbReference type="OrthoDB" id="5405994at2"/>
<evidence type="ECO:0000259" key="5">
    <source>
        <dbReference type="Pfam" id="PF13693"/>
    </source>
</evidence>
<evidence type="ECO:0000256" key="4">
    <source>
        <dbReference type="ARBA" id="ARBA00023163"/>
    </source>
</evidence>
<keyword evidence="4" id="KW-0804">Transcription</keyword>
<evidence type="ECO:0000313" key="6">
    <source>
        <dbReference type="EMBL" id="SEQ23886.1"/>
    </source>
</evidence>
<organism evidence="6 7">
    <name type="scientific">Amphritea atlantica</name>
    <dbReference type="NCBI Taxonomy" id="355243"/>
    <lineage>
        <taxon>Bacteria</taxon>
        <taxon>Pseudomonadati</taxon>
        <taxon>Pseudomonadota</taxon>
        <taxon>Gammaproteobacteria</taxon>
        <taxon>Oceanospirillales</taxon>
        <taxon>Oceanospirillaceae</taxon>
        <taxon>Amphritea</taxon>
    </lineage>
</organism>
<dbReference type="SUPFAM" id="SSF47413">
    <property type="entry name" value="lambda repressor-like DNA-binding domains"/>
    <property type="match status" value="1"/>
</dbReference>
<keyword evidence="7" id="KW-1185">Reference proteome</keyword>
<feature type="domain" description="Ner winged helix-turn-helix DNA-binding" evidence="5">
    <location>
        <begin position="11"/>
        <end position="78"/>
    </location>
</feature>
<dbReference type="InterPro" id="IPR038722">
    <property type="entry name" value="Ner_HTH_dom"/>
</dbReference>
<comment type="similarity">
    <text evidence="1">Belongs to the ner transcriptional regulatory family.</text>
</comment>
<sequence>MSKQKAHSNQDWHRQDVLAEIRKKGVSLAELGRHHGYENPTTLYNVFKAPYPKVEKIIAEFLGTKPEAIWPSRYVNKGVSKFSTTTVSTQQQVA</sequence>
<dbReference type="GO" id="GO:0003677">
    <property type="term" value="F:DNA binding"/>
    <property type="evidence" value="ECO:0007669"/>
    <property type="project" value="UniProtKB-KW"/>
</dbReference>
<evidence type="ECO:0000256" key="3">
    <source>
        <dbReference type="ARBA" id="ARBA00023125"/>
    </source>
</evidence>
<gene>
    <name evidence="6" type="ORF">SAMN03080615_00849</name>
</gene>
<name>A0A1H9EDP7_9GAMM</name>
<proteinExistence type="inferred from homology"/>
<evidence type="ECO:0000256" key="1">
    <source>
        <dbReference type="ARBA" id="ARBA00006157"/>
    </source>
</evidence>
<protein>
    <submittedName>
        <fullName evidence="6">Transcriptional regulator, Nlp family</fullName>
    </submittedName>
</protein>
<dbReference type="Proteomes" id="UP000198749">
    <property type="component" value="Unassembled WGS sequence"/>
</dbReference>
<dbReference type="Gene3D" id="1.10.260.40">
    <property type="entry name" value="lambda repressor-like DNA-binding domains"/>
    <property type="match status" value="1"/>
</dbReference>
<dbReference type="STRING" id="355243.SAMN03080615_00849"/>
<keyword evidence="3" id="KW-0238">DNA-binding</keyword>
<dbReference type="EMBL" id="FOGB01000002">
    <property type="protein sequence ID" value="SEQ23886.1"/>
    <property type="molecule type" value="Genomic_DNA"/>
</dbReference>
<accession>A0A1H9EDP7</accession>